<evidence type="ECO:0000256" key="2">
    <source>
        <dbReference type="SAM" id="SignalP"/>
    </source>
</evidence>
<proteinExistence type="predicted"/>
<dbReference type="InterPro" id="IPR036556">
    <property type="entry name" value="PAD_central_sf"/>
</dbReference>
<organism evidence="4 5">
    <name type="scientific">Fusarium beomiforme</name>
    <dbReference type="NCBI Taxonomy" id="44412"/>
    <lineage>
        <taxon>Eukaryota</taxon>
        <taxon>Fungi</taxon>
        <taxon>Dikarya</taxon>
        <taxon>Ascomycota</taxon>
        <taxon>Pezizomycotina</taxon>
        <taxon>Sordariomycetes</taxon>
        <taxon>Hypocreomycetidae</taxon>
        <taxon>Hypocreales</taxon>
        <taxon>Nectriaceae</taxon>
        <taxon>Fusarium</taxon>
        <taxon>Fusarium burgessii species complex</taxon>
    </lineage>
</organism>
<evidence type="ECO:0000256" key="1">
    <source>
        <dbReference type="SAM" id="MobiDB-lite"/>
    </source>
</evidence>
<dbReference type="EMBL" id="PVQB02000967">
    <property type="protein sequence ID" value="KAF4332824.1"/>
    <property type="molecule type" value="Genomic_DNA"/>
</dbReference>
<dbReference type="AlphaFoldDB" id="A0A9P5A6W5"/>
<dbReference type="SUPFAM" id="SSF110083">
    <property type="entry name" value="Peptidylarginine deiminase Pad4, middle domain"/>
    <property type="match status" value="1"/>
</dbReference>
<dbReference type="GO" id="GO:0004668">
    <property type="term" value="F:protein-arginine deiminase activity"/>
    <property type="evidence" value="ECO:0007669"/>
    <property type="project" value="InterPro"/>
</dbReference>
<feature type="chain" id="PRO_5040434770" evidence="2">
    <location>
        <begin position="22"/>
        <end position="637"/>
    </location>
</feature>
<feature type="region of interest" description="Disordered" evidence="1">
    <location>
        <begin position="497"/>
        <end position="517"/>
    </location>
</feature>
<dbReference type="Pfam" id="PF03068">
    <property type="entry name" value="PAD"/>
    <property type="match status" value="1"/>
</dbReference>
<sequence length="637" mass="70204">MQLLSPKIVVLALALFNSCNALKVTILADTNRDGKVDKKDIDGKSSWTATRGALFLANIGDTGRRCAKKWGPSVNIVSTNETYLDLCNDATDKTQRNPKFLAPLKTLPISGLSPSAKGSIQVIDKAAASKVRIFVKKGNKWIYVSGEYTFTAKELSSGLELGIDARDVRRPKGWDGNAKIQFIVTDGKTKATDTVALRVAPVLTHHHGQAAQRIFSTGVNKPGSNPIQQQFVDDIKRNVANAGVKEPIFLFHNYDIWTQDFFEPGYSSMPGPNGPITIRIMIRSAQSGRMAGRDAFHELRNDQVGAVQHPGDGDTIDSTGNLETIPPYKHNGKSYPLGRTIMGAWDGRSPLMVEFLKAQEVQDPLVLDTSWLSVGHVDEFIQFLPAYNDRGWIVMAADPLKGLDLLKKASEAGHGKVKAVSRSLQIEEKNQQLCLPRQTIQEVLKFNKFDAIQDQTAQRIEANLNILKRETGITDKDIFRLPMPFYYAESSSWLCPGEQPSDVDAREDTSPTPQKASSRIGITFKAAGGPSLKARSIIEAATPKNSIYRRETDPSTQVVSLWPSSVNGLVLPDQKILAPKPWGPVINKQDIFANAVSEVYASAGYNVTYQDDWFSHFRGHGDVHCGSNSWRAVDIKF</sequence>
<evidence type="ECO:0000259" key="3">
    <source>
        <dbReference type="Pfam" id="PF03068"/>
    </source>
</evidence>
<dbReference type="InterPro" id="IPR013530">
    <property type="entry name" value="PAD_C"/>
</dbReference>
<dbReference type="GO" id="GO:0005509">
    <property type="term" value="F:calcium ion binding"/>
    <property type="evidence" value="ECO:0007669"/>
    <property type="project" value="InterPro"/>
</dbReference>
<feature type="domain" description="Protein-arginine deiminase C-terminal" evidence="3">
    <location>
        <begin position="191"/>
        <end position="633"/>
    </location>
</feature>
<accession>A0A9P5A6W5</accession>
<dbReference type="OrthoDB" id="5102063at2759"/>
<reference evidence="4" key="1">
    <citation type="journal article" date="2017" name="Mycologia">
        <title>Fusarium algeriense, sp. nov., a novel toxigenic crown rot pathogen of durum wheat from Algeria is nested in the Fusarium burgessii species complex.</title>
        <authorList>
            <person name="Laraba I."/>
            <person name="Keddad A."/>
            <person name="Boureghda H."/>
            <person name="Abdallah N."/>
            <person name="Vaughan M.M."/>
            <person name="Proctor R.H."/>
            <person name="Busman M."/>
            <person name="O'Donnell K."/>
        </authorList>
    </citation>
    <scope>NUCLEOTIDE SEQUENCE</scope>
    <source>
        <strain evidence="4">NRRL 25174</strain>
    </source>
</reference>
<feature type="signal peptide" evidence="2">
    <location>
        <begin position="1"/>
        <end position="21"/>
    </location>
</feature>
<dbReference type="SUPFAM" id="SSF55909">
    <property type="entry name" value="Pentein"/>
    <property type="match status" value="1"/>
</dbReference>
<dbReference type="GO" id="GO:0005737">
    <property type="term" value="C:cytoplasm"/>
    <property type="evidence" value="ECO:0007669"/>
    <property type="project" value="InterPro"/>
</dbReference>
<dbReference type="InterPro" id="IPR004303">
    <property type="entry name" value="PAD"/>
</dbReference>
<dbReference type="PROSITE" id="PS00018">
    <property type="entry name" value="EF_HAND_1"/>
    <property type="match status" value="1"/>
</dbReference>
<evidence type="ECO:0000313" key="4">
    <source>
        <dbReference type="EMBL" id="KAF4332824.1"/>
    </source>
</evidence>
<dbReference type="PANTHER" id="PTHR10837:SF8">
    <property type="entry name" value="PROTEIN-ARGININE DEIMINASE"/>
    <property type="match status" value="1"/>
</dbReference>
<dbReference type="Gene3D" id="3.75.10.10">
    <property type="entry name" value="L-arginine/glycine Amidinotransferase, Chain A"/>
    <property type="match status" value="1"/>
</dbReference>
<evidence type="ECO:0000313" key="5">
    <source>
        <dbReference type="Proteomes" id="UP000730481"/>
    </source>
</evidence>
<keyword evidence="5" id="KW-1185">Reference proteome</keyword>
<name>A0A9P5A6W5_9HYPO</name>
<comment type="caution">
    <text evidence="4">The sequence shown here is derived from an EMBL/GenBank/DDBJ whole genome shotgun (WGS) entry which is preliminary data.</text>
</comment>
<dbReference type="InterPro" id="IPR018247">
    <property type="entry name" value="EF_Hand_1_Ca_BS"/>
</dbReference>
<dbReference type="Proteomes" id="UP000730481">
    <property type="component" value="Unassembled WGS sequence"/>
</dbReference>
<reference evidence="4" key="2">
    <citation type="submission" date="2020-02" db="EMBL/GenBank/DDBJ databases">
        <title>Identification and distribution of gene clusters putatively required for synthesis of sphingolipid metabolism inhibitors in phylogenetically diverse species of the filamentous fungus Fusarium.</title>
        <authorList>
            <person name="Kim H.-S."/>
            <person name="Busman M."/>
            <person name="Brown D.W."/>
            <person name="Divon H."/>
            <person name="Uhlig S."/>
            <person name="Proctor R.H."/>
        </authorList>
    </citation>
    <scope>NUCLEOTIDE SEQUENCE</scope>
    <source>
        <strain evidence="4">NRRL 25174</strain>
    </source>
</reference>
<gene>
    <name evidence="4" type="ORF">FBEOM_13382</name>
</gene>
<protein>
    <submittedName>
        <fullName evidence="4">Arginine deiminase type-3</fullName>
    </submittedName>
</protein>
<keyword evidence="2" id="KW-0732">Signal</keyword>
<dbReference type="PANTHER" id="PTHR10837">
    <property type="entry name" value="PEPTIDYLARGININE DEIMINASE"/>
    <property type="match status" value="1"/>
</dbReference>